<proteinExistence type="predicted"/>
<dbReference type="AlphaFoldDB" id="A0A9D1IFY6"/>
<evidence type="ECO:0000313" key="2">
    <source>
        <dbReference type="Proteomes" id="UP000824071"/>
    </source>
</evidence>
<protein>
    <recommendedName>
        <fullName evidence="3">SCP2 domain-containing protein</fullName>
    </recommendedName>
</protein>
<organism evidence="1 2">
    <name type="scientific">Candidatus Fimenecus excrementigallinarum</name>
    <dbReference type="NCBI Taxonomy" id="2840816"/>
    <lineage>
        <taxon>Bacteria</taxon>
        <taxon>Bacillati</taxon>
        <taxon>Bacillota</taxon>
        <taxon>Clostridia</taxon>
        <taxon>Candidatus Fimenecus</taxon>
    </lineage>
</organism>
<reference evidence="1" key="2">
    <citation type="journal article" date="2021" name="PeerJ">
        <title>Extensive microbial diversity within the chicken gut microbiome revealed by metagenomics and culture.</title>
        <authorList>
            <person name="Gilroy R."/>
            <person name="Ravi A."/>
            <person name="Getino M."/>
            <person name="Pursley I."/>
            <person name="Horton D.L."/>
            <person name="Alikhan N.F."/>
            <person name="Baker D."/>
            <person name="Gharbi K."/>
            <person name="Hall N."/>
            <person name="Watson M."/>
            <person name="Adriaenssens E.M."/>
            <person name="Foster-Nyarko E."/>
            <person name="Jarju S."/>
            <person name="Secka A."/>
            <person name="Antonio M."/>
            <person name="Oren A."/>
            <person name="Chaudhuri R.R."/>
            <person name="La Ragione R."/>
            <person name="Hildebrand F."/>
            <person name="Pallen M.J."/>
        </authorList>
    </citation>
    <scope>NUCLEOTIDE SEQUENCE</scope>
    <source>
        <strain evidence="1">ChiGjej1B1-19959</strain>
    </source>
</reference>
<dbReference type="Proteomes" id="UP000824071">
    <property type="component" value="Unassembled WGS sequence"/>
</dbReference>
<reference evidence="1" key="1">
    <citation type="submission" date="2020-10" db="EMBL/GenBank/DDBJ databases">
        <authorList>
            <person name="Gilroy R."/>
        </authorList>
    </citation>
    <scope>NUCLEOTIDE SEQUENCE</scope>
    <source>
        <strain evidence="1">ChiGjej1B1-19959</strain>
    </source>
</reference>
<dbReference type="EMBL" id="DVMW01000039">
    <property type="protein sequence ID" value="HIU36288.1"/>
    <property type="molecule type" value="Genomic_DNA"/>
</dbReference>
<gene>
    <name evidence="1" type="ORF">IAC53_06785</name>
</gene>
<name>A0A9D1IFY6_9FIRM</name>
<accession>A0A9D1IFY6</accession>
<sequence length="268" mass="29630">MHTKEELYSNKIFFNAALPLVKVIATDVPSLKKQFQKVHAVIQVSALDPDAEGGKVGMHFVVNSDEWLVHLNKVEPHPHVELEFKSVEAMNAFFKGKIGPATLPKMRGVFSHFGAFKAFLMTLLKMSSLLGATEAPKDDATKELMVKCFFYLLSSGISQLNKMGHEDIHGWTSKSPDRVYAWAVNGYPQVSAYLRIKAGKSRAGRGEYKRAMPFFTLRFDSLDSALGILLGTDDMLEAVKKGRLIMDGAPEFGGQLGTYMLEVAALAK</sequence>
<comment type="caution">
    <text evidence="1">The sequence shown here is derived from an EMBL/GenBank/DDBJ whole genome shotgun (WGS) entry which is preliminary data.</text>
</comment>
<evidence type="ECO:0008006" key="3">
    <source>
        <dbReference type="Google" id="ProtNLM"/>
    </source>
</evidence>
<evidence type="ECO:0000313" key="1">
    <source>
        <dbReference type="EMBL" id="HIU36288.1"/>
    </source>
</evidence>